<dbReference type="AlphaFoldDB" id="A0A6B8LV85"/>
<evidence type="ECO:0000256" key="8">
    <source>
        <dbReference type="RuleBase" id="RU003357"/>
    </source>
</evidence>
<dbReference type="GO" id="GO:0009279">
    <property type="term" value="C:cell outer membrane"/>
    <property type="evidence" value="ECO:0007669"/>
    <property type="project" value="UniProtKB-SubCell"/>
</dbReference>
<gene>
    <name evidence="11" type="ORF">F7D14_01495</name>
</gene>
<comment type="subcellular location">
    <subcellularLocation>
        <location evidence="1">Cell outer membrane</location>
        <topology evidence="1">Multi-pass membrane protein</topology>
    </subcellularLocation>
</comment>
<evidence type="ECO:0000256" key="6">
    <source>
        <dbReference type="ARBA" id="ARBA00023136"/>
    </source>
</evidence>
<dbReference type="GO" id="GO:0015344">
    <property type="term" value="F:siderophore uptake transmembrane transporter activity"/>
    <property type="evidence" value="ECO:0007669"/>
    <property type="project" value="TreeGrafter"/>
</dbReference>
<dbReference type="InterPro" id="IPR039426">
    <property type="entry name" value="TonB-dep_rcpt-like"/>
</dbReference>
<dbReference type="Gene3D" id="2.40.170.20">
    <property type="entry name" value="TonB-dependent receptor, beta-barrel domain"/>
    <property type="match status" value="1"/>
</dbReference>
<dbReference type="InterPro" id="IPR037066">
    <property type="entry name" value="Plug_dom_sf"/>
</dbReference>
<dbReference type="PANTHER" id="PTHR30069">
    <property type="entry name" value="TONB-DEPENDENT OUTER MEMBRANE RECEPTOR"/>
    <property type="match status" value="1"/>
</dbReference>
<keyword evidence="2" id="KW-0813">Transport</keyword>
<evidence type="ECO:0000256" key="7">
    <source>
        <dbReference type="ARBA" id="ARBA00023237"/>
    </source>
</evidence>
<evidence type="ECO:0000256" key="4">
    <source>
        <dbReference type="ARBA" id="ARBA00022692"/>
    </source>
</evidence>
<keyword evidence="11" id="KW-0675">Receptor</keyword>
<keyword evidence="3" id="KW-1134">Transmembrane beta strand</keyword>
<keyword evidence="12" id="KW-1185">Reference proteome</keyword>
<dbReference type="InterPro" id="IPR000531">
    <property type="entry name" value="Beta-barrel_TonB"/>
</dbReference>
<evidence type="ECO:0000256" key="2">
    <source>
        <dbReference type="ARBA" id="ARBA00022448"/>
    </source>
</evidence>
<evidence type="ECO:0000313" key="12">
    <source>
        <dbReference type="Proteomes" id="UP000422569"/>
    </source>
</evidence>
<accession>A0A6B8LV85</accession>
<feature type="domain" description="TonB-dependent receptor-like beta-barrel" evidence="9">
    <location>
        <begin position="294"/>
        <end position="752"/>
    </location>
</feature>
<evidence type="ECO:0000259" key="9">
    <source>
        <dbReference type="Pfam" id="PF00593"/>
    </source>
</evidence>
<proteinExistence type="inferred from homology"/>
<evidence type="ECO:0000256" key="3">
    <source>
        <dbReference type="ARBA" id="ARBA00022452"/>
    </source>
</evidence>
<dbReference type="Pfam" id="PF07715">
    <property type="entry name" value="Plug"/>
    <property type="match status" value="1"/>
</dbReference>
<keyword evidence="6 8" id="KW-0472">Membrane</keyword>
<dbReference type="Proteomes" id="UP000422569">
    <property type="component" value="Chromosome"/>
</dbReference>
<dbReference type="KEGG" id="mpar:F7D14_01495"/>
<dbReference type="Pfam" id="PF00593">
    <property type="entry name" value="TonB_dep_Rec_b-barrel"/>
    <property type="match status" value="1"/>
</dbReference>
<evidence type="ECO:0000256" key="1">
    <source>
        <dbReference type="ARBA" id="ARBA00004571"/>
    </source>
</evidence>
<dbReference type="GO" id="GO:0044718">
    <property type="term" value="P:siderophore transmembrane transport"/>
    <property type="evidence" value="ECO:0007669"/>
    <property type="project" value="TreeGrafter"/>
</dbReference>
<organism evidence="11 12">
    <name type="scientific">Methylocystis parvus</name>
    <dbReference type="NCBI Taxonomy" id="134"/>
    <lineage>
        <taxon>Bacteria</taxon>
        <taxon>Pseudomonadati</taxon>
        <taxon>Pseudomonadota</taxon>
        <taxon>Alphaproteobacteria</taxon>
        <taxon>Hyphomicrobiales</taxon>
        <taxon>Methylocystaceae</taxon>
        <taxon>Methylocystis</taxon>
    </lineage>
</organism>
<dbReference type="PANTHER" id="PTHR30069:SF36">
    <property type="entry name" value="BLL6948 PROTEIN"/>
    <property type="match status" value="1"/>
</dbReference>
<dbReference type="SUPFAM" id="SSF56935">
    <property type="entry name" value="Porins"/>
    <property type="match status" value="1"/>
</dbReference>
<dbReference type="Gene3D" id="2.170.130.10">
    <property type="entry name" value="TonB-dependent receptor, plug domain"/>
    <property type="match status" value="1"/>
</dbReference>
<evidence type="ECO:0000313" key="11">
    <source>
        <dbReference type="EMBL" id="QGM96287.1"/>
    </source>
</evidence>
<comment type="similarity">
    <text evidence="8">Belongs to the TonB-dependent receptor family.</text>
</comment>
<dbReference type="InterPro" id="IPR012910">
    <property type="entry name" value="Plug_dom"/>
</dbReference>
<protein>
    <submittedName>
        <fullName evidence="11">TonB-dependent receptor</fullName>
    </submittedName>
</protein>
<reference evidence="11 12" key="1">
    <citation type="submission" date="2019-09" db="EMBL/GenBank/DDBJ databases">
        <title>Isolation and complete genome sequencing of Methylocystis species.</title>
        <authorList>
            <person name="Rumah B.L."/>
            <person name="Stead C.E."/>
            <person name="Stevens B.C."/>
            <person name="Minton N.P."/>
            <person name="Grosse-Honebrink A."/>
            <person name="Zhang Y."/>
        </authorList>
    </citation>
    <scope>NUCLEOTIDE SEQUENCE [LARGE SCALE GENOMIC DNA]</scope>
    <source>
        <strain evidence="11 12">BRCS2</strain>
    </source>
</reference>
<keyword evidence="7" id="KW-0998">Cell outer membrane</keyword>
<sequence>MSSKWNKGVSVAALMTTVFYGEAAAQTTLPTINVGHTHAVTHSHGGKKHTHEVYHVHAVPAPRSASPIVVVEESNDGFDSSAQQNTALGPKIDYPAPPKDMPSSSERFFTGGQVNTIPSYRPGEALEVVPGLAVTQHSGEGKANQYYLRGFDLDHGTDLALYLDGMPLNMRTHGHGQGYSDANFVIPEMLAYVDARKGPYNVEDGDFSNAGTIRMQYLRKVPQGVFSTTGGIFNYGRVFGMKSWEFAGGDILGGGEISTFDGPWTIPNNARKINAVLRWSRGEENNGVSITGMAYANRWNSTDQVPTRLFDTGILSRWGTLNPTDGGNTTRFSLSGRWAQESSNDWSKVEAFAMHSTLNLFNDFTYFLGHPIIGDQFRQFDRRTMVGGNAYHAIKFNFLGDKESELRFGVQSRYDDIRIGLGDTLYRMPYDTIRNDHVSEGSIALLTDVKTKWSPWLRTVVGARWDYYWGSNQGLQAYWDSPLSPGVDNPGFDPANPTRIWTGPLNSGTYNAQLISPKASVIINPWDDKTDFYLNFGRGFHSNDFRATTQRFATSELDDNGGYASVPHNGLLSPSTGAEVGVKTRVIDKLESAATLFFIQTAQENIFEGDSGNTVIARGANRIGVEFTNHYRPLSWLAFEGDVTATHARFRGFDRDQADLYAQLLQPDALAWGAWLGNAPGNYLVNATPIIATGVIELGEATGYFANFKYRYIAPRALTEDGFYKSPAIGTVNARVGYRWKEGWKLQLDVFNMFNSRSQQIAYGYGSLVPTDPLFQACTGAIAAPTTDAVCGVGQMGVVGHPIERTSWRVTFGGPLDFDPRSMKGPDLTEPFHLFK</sequence>
<dbReference type="EMBL" id="CP044331">
    <property type="protein sequence ID" value="QGM96287.1"/>
    <property type="molecule type" value="Genomic_DNA"/>
</dbReference>
<keyword evidence="4" id="KW-0812">Transmembrane</keyword>
<evidence type="ECO:0000256" key="5">
    <source>
        <dbReference type="ARBA" id="ARBA00023077"/>
    </source>
</evidence>
<feature type="domain" description="TonB-dependent receptor plug" evidence="10">
    <location>
        <begin position="104"/>
        <end position="211"/>
    </location>
</feature>
<dbReference type="InterPro" id="IPR036942">
    <property type="entry name" value="Beta-barrel_TonB_sf"/>
</dbReference>
<dbReference type="RefSeq" id="WP_154419627.1">
    <property type="nucleotide sequence ID" value="NZ_CP044331.1"/>
</dbReference>
<keyword evidence="5 8" id="KW-0798">TonB box</keyword>
<evidence type="ECO:0000259" key="10">
    <source>
        <dbReference type="Pfam" id="PF07715"/>
    </source>
</evidence>
<name>A0A6B8LV85_9HYPH</name>